<evidence type="ECO:0000313" key="1">
    <source>
        <dbReference type="EMBL" id="KJH82976.1"/>
    </source>
</evidence>
<accession>A0A0D9AUB7</accession>
<dbReference type="InterPro" id="IPR016875">
    <property type="entry name" value="UCP028200"/>
</dbReference>
<dbReference type="PROSITE" id="PS51257">
    <property type="entry name" value="PROKAR_LIPOPROTEIN"/>
    <property type="match status" value="1"/>
</dbReference>
<reference evidence="1 2" key="1">
    <citation type="submission" date="2015-02" db="EMBL/GenBank/DDBJ databases">
        <title>Draft genome sequence of Pseudomonas stutzeri NT0128 isolated from wheat (Triticum turgidum) rhizosphere.</title>
        <authorList>
            <person name="Tovi N."/>
            <person name="Frenk S."/>
            <person name="Hadar Y."/>
            <person name="Minz D."/>
        </authorList>
    </citation>
    <scope>NUCLEOTIDE SEQUENCE [LARGE SCALE GENOMIC DNA]</scope>
    <source>
        <strain evidence="1 2">NT0128</strain>
    </source>
</reference>
<dbReference type="RefSeq" id="WP_045161214.1">
    <property type="nucleotide sequence ID" value="NZ_JYHV01000013.1"/>
</dbReference>
<protein>
    <submittedName>
        <fullName evidence="1">Lipoprotein</fullName>
    </submittedName>
</protein>
<dbReference type="EMBL" id="JYHV01000013">
    <property type="protein sequence ID" value="KJH82976.1"/>
    <property type="molecule type" value="Genomic_DNA"/>
</dbReference>
<dbReference type="OrthoDB" id="5767052at2"/>
<dbReference type="PIRSF" id="PIRSF028200">
    <property type="entry name" value="UCP028200"/>
    <property type="match status" value="1"/>
</dbReference>
<sequence length="291" mass="34131">MHIRQACGRKALLLLITVCVVLAGCSRMNLAYRNLHLLIPWSLNDYLDMNRDQQQRLRAQLRDHLSWHCRTQLPAYLEAIERLQNQVGQGDINEARLRAHYQSAKQAIQTIAVEITPTTTQMLRDLDDEQISELSEAFAKDRREREKKYLQPPLEQQIRERAQRMTERVEQWLGSVNAVQRQRILAWAHTLGDQNRFWLANRAQWQQALSEALAKRHEEGFDNRIAKLLQDRESFWTTDYRDAFARTEQAAFDLVNDLYALSDTDQRRHLEAQLGDLHKDLSSLDCLSESR</sequence>
<dbReference type="Pfam" id="PF19795">
    <property type="entry name" value="DUF6279"/>
    <property type="match status" value="1"/>
</dbReference>
<organism evidence="1 2">
    <name type="scientific">Stutzerimonas stutzeri</name>
    <name type="common">Pseudomonas stutzeri</name>
    <dbReference type="NCBI Taxonomy" id="316"/>
    <lineage>
        <taxon>Bacteria</taxon>
        <taxon>Pseudomonadati</taxon>
        <taxon>Pseudomonadota</taxon>
        <taxon>Gammaproteobacteria</taxon>
        <taxon>Pseudomonadales</taxon>
        <taxon>Pseudomonadaceae</taxon>
        <taxon>Stutzerimonas</taxon>
    </lineage>
</organism>
<proteinExistence type="predicted"/>
<keyword evidence="1" id="KW-0449">Lipoprotein</keyword>
<comment type="caution">
    <text evidence="1">The sequence shown here is derived from an EMBL/GenBank/DDBJ whole genome shotgun (WGS) entry which is preliminary data.</text>
</comment>
<dbReference type="Proteomes" id="UP000032487">
    <property type="component" value="Unassembled WGS sequence"/>
</dbReference>
<dbReference type="AlphaFoldDB" id="A0A0D9AUB7"/>
<dbReference type="PATRIC" id="fig|316.101.peg.248"/>
<name>A0A0D9AUB7_STUST</name>
<evidence type="ECO:0000313" key="2">
    <source>
        <dbReference type="Proteomes" id="UP000032487"/>
    </source>
</evidence>
<gene>
    <name evidence="1" type="ORF">UF78_06280</name>
</gene>